<reference evidence="3" key="1">
    <citation type="journal article" date="2013" name="ISME J.">
        <title>A small predatory core genome in the divergent marine Bacteriovorax marinus SJ and the terrestrial Bdellovibrio bacteriovorus.</title>
        <authorList>
            <person name="Crossman L.C."/>
            <person name="Chen H."/>
            <person name="Cerdeno-Tarraga A.M."/>
            <person name="Brooks K."/>
            <person name="Quail M.A."/>
            <person name="Pineiro S.A."/>
            <person name="Hobley L."/>
            <person name="Sockett R.E."/>
            <person name="Bentley S.D."/>
            <person name="Parkhill J."/>
            <person name="Williams H.N."/>
            <person name="Stine O.C."/>
        </authorList>
    </citation>
    <scope>NUCLEOTIDE SEQUENCE [LARGE SCALE GENOMIC DNA]</scope>
    <source>
        <strain evidence="3">ATCC BAA-682 / DSM 15412 / SJ</strain>
    </source>
</reference>
<feature type="transmembrane region" description="Helical" evidence="1">
    <location>
        <begin position="144"/>
        <end position="162"/>
    </location>
</feature>
<dbReference type="RefSeq" id="WP_014243586.1">
    <property type="nucleotide sequence ID" value="NC_016620.1"/>
</dbReference>
<accession>E1WXA0</accession>
<dbReference type="PATRIC" id="fig|862908.3.peg.868"/>
<dbReference type="AlphaFoldDB" id="E1WXA0"/>
<organism evidence="2 3">
    <name type="scientific">Halobacteriovorax marinus (strain ATCC BAA-682 / DSM 15412 / SJ)</name>
    <name type="common">Bacteriovorax marinus</name>
    <dbReference type="NCBI Taxonomy" id="862908"/>
    <lineage>
        <taxon>Bacteria</taxon>
        <taxon>Pseudomonadati</taxon>
        <taxon>Bdellovibrionota</taxon>
        <taxon>Bacteriovoracia</taxon>
        <taxon>Bacteriovoracales</taxon>
        <taxon>Halobacteriovoraceae</taxon>
        <taxon>Halobacteriovorax</taxon>
    </lineage>
</organism>
<dbReference type="InterPro" id="IPR024464">
    <property type="entry name" value="DUF2391"/>
</dbReference>
<dbReference type="KEGG" id="bmx:BMS_0911"/>
<evidence type="ECO:0000313" key="3">
    <source>
        <dbReference type="Proteomes" id="UP000008963"/>
    </source>
</evidence>
<keyword evidence="3" id="KW-1185">Reference proteome</keyword>
<feature type="transmembrane region" description="Helical" evidence="1">
    <location>
        <begin position="110"/>
        <end position="132"/>
    </location>
</feature>
<evidence type="ECO:0000256" key="1">
    <source>
        <dbReference type="SAM" id="Phobius"/>
    </source>
</evidence>
<evidence type="ECO:0000313" key="2">
    <source>
        <dbReference type="EMBL" id="CBW25801.1"/>
    </source>
</evidence>
<sequence length="166" mass="18898">MTKDRFKSEIKQVGGYLKEVVTFFDSSGKPISHVVNPLMVELRPRDITQIFVGALLVSSPLCFTEEVWVLSMNLRNENVIYLGICSIVVVLLFVYFNFYRDKLRGNVIEFIKRIIAIYAISILSIVLVLFLIDKFPIMTTPYIALKRVIIIGFPSIFGAVITDSLK</sequence>
<dbReference type="Pfam" id="PF09622">
    <property type="entry name" value="DUF2391"/>
    <property type="match status" value="1"/>
</dbReference>
<gene>
    <name evidence="2" type="ordered locus">BMS_0911</name>
</gene>
<proteinExistence type="predicted"/>
<dbReference type="OrthoDB" id="5349036at2"/>
<keyword evidence="1" id="KW-0472">Membrane</keyword>
<feature type="transmembrane region" description="Helical" evidence="1">
    <location>
        <begin position="47"/>
        <end position="68"/>
    </location>
</feature>
<protein>
    <submittedName>
        <fullName evidence="2">Membrane protein</fullName>
    </submittedName>
</protein>
<dbReference type="STRING" id="862908.BMS_0911"/>
<dbReference type="EMBL" id="FQ312005">
    <property type="protein sequence ID" value="CBW25801.1"/>
    <property type="molecule type" value="Genomic_DNA"/>
</dbReference>
<dbReference type="Proteomes" id="UP000008963">
    <property type="component" value="Chromosome"/>
</dbReference>
<keyword evidence="1" id="KW-1133">Transmembrane helix</keyword>
<dbReference type="HOGENOM" id="CLU_136113_0_0_7"/>
<feature type="transmembrane region" description="Helical" evidence="1">
    <location>
        <begin position="80"/>
        <end position="98"/>
    </location>
</feature>
<name>E1WXA0_HALMS</name>
<dbReference type="eggNOG" id="COG4711">
    <property type="taxonomic scope" value="Bacteria"/>
</dbReference>
<keyword evidence="1" id="KW-0812">Transmembrane</keyword>